<name>A0A2P8H8A9_9BACI</name>
<gene>
    <name evidence="2" type="ORF">B0H94_11524</name>
</gene>
<keyword evidence="3" id="KW-1185">Reference proteome</keyword>
<protein>
    <submittedName>
        <fullName evidence="2">Uncharacterized protein</fullName>
    </submittedName>
</protein>
<feature type="transmembrane region" description="Helical" evidence="1">
    <location>
        <begin position="6"/>
        <end position="28"/>
    </location>
</feature>
<comment type="caution">
    <text evidence="2">The sequence shown here is derived from an EMBL/GenBank/DDBJ whole genome shotgun (WGS) entry which is preliminary data.</text>
</comment>
<evidence type="ECO:0000313" key="2">
    <source>
        <dbReference type="EMBL" id="PSL42420.1"/>
    </source>
</evidence>
<dbReference type="Proteomes" id="UP000242310">
    <property type="component" value="Unassembled WGS sequence"/>
</dbReference>
<feature type="transmembrane region" description="Helical" evidence="1">
    <location>
        <begin position="62"/>
        <end position="84"/>
    </location>
</feature>
<keyword evidence="1" id="KW-0812">Transmembrane</keyword>
<keyword evidence="1" id="KW-0472">Membrane</keyword>
<sequence>MAEILVIYYGFYPLAAVFFGTFAGLNAAAKDMKRVFVYAGLFLLIYLPGAFYVPLGGMEPDFLFTVTLIYILLFSVGLGTGWFARRNG</sequence>
<proteinExistence type="predicted"/>
<dbReference type="OrthoDB" id="2243651at2"/>
<keyword evidence="1" id="KW-1133">Transmembrane helix</keyword>
<organism evidence="2 3">
    <name type="scientific">Salsuginibacillus halophilus</name>
    <dbReference type="NCBI Taxonomy" id="517424"/>
    <lineage>
        <taxon>Bacteria</taxon>
        <taxon>Bacillati</taxon>
        <taxon>Bacillota</taxon>
        <taxon>Bacilli</taxon>
        <taxon>Bacillales</taxon>
        <taxon>Bacillaceae</taxon>
        <taxon>Salsuginibacillus</taxon>
    </lineage>
</organism>
<dbReference type="RefSeq" id="WP_106589706.1">
    <property type="nucleotide sequence ID" value="NZ_PYAV01000015.1"/>
</dbReference>
<dbReference type="EMBL" id="PYAV01000015">
    <property type="protein sequence ID" value="PSL42420.1"/>
    <property type="molecule type" value="Genomic_DNA"/>
</dbReference>
<evidence type="ECO:0000256" key="1">
    <source>
        <dbReference type="SAM" id="Phobius"/>
    </source>
</evidence>
<reference evidence="2 3" key="1">
    <citation type="submission" date="2018-03" db="EMBL/GenBank/DDBJ databases">
        <title>Genomic Encyclopedia of Type Strains, Phase III (KMG-III): the genomes of soil and plant-associated and newly described type strains.</title>
        <authorList>
            <person name="Whitman W."/>
        </authorList>
    </citation>
    <scope>NUCLEOTIDE SEQUENCE [LARGE SCALE GENOMIC DNA]</scope>
    <source>
        <strain evidence="2 3">CGMCC 1.07653</strain>
    </source>
</reference>
<evidence type="ECO:0000313" key="3">
    <source>
        <dbReference type="Proteomes" id="UP000242310"/>
    </source>
</evidence>
<feature type="transmembrane region" description="Helical" evidence="1">
    <location>
        <begin position="35"/>
        <end position="56"/>
    </location>
</feature>
<accession>A0A2P8H8A9</accession>
<dbReference type="AlphaFoldDB" id="A0A2P8H8A9"/>